<feature type="binding site" evidence="6">
    <location>
        <position position="103"/>
    </location>
    <ligand>
        <name>Ca(2+)</name>
        <dbReference type="ChEBI" id="CHEBI:29108"/>
        <label>1</label>
    </ligand>
</feature>
<dbReference type="Ensembl" id="ENSPKIT00000020878.1">
    <property type="protein sequence ID" value="ENSPKIP00000039865.1"/>
    <property type="gene ID" value="ENSPKIG00000016100.1"/>
</dbReference>
<feature type="binding site" evidence="6">
    <location>
        <position position="73"/>
    </location>
    <ligand>
        <name>Ca(2+)</name>
        <dbReference type="ChEBI" id="CHEBI:29108"/>
        <label>1</label>
    </ligand>
</feature>
<feature type="binding site" evidence="6">
    <location>
        <position position="66"/>
    </location>
    <ligand>
        <name>Ca(2+)</name>
        <dbReference type="ChEBI" id="CHEBI:29108"/>
        <label>1</label>
    </ligand>
</feature>
<comment type="similarity">
    <text evidence="1 7">Belongs to the parvalbumin family.</text>
</comment>
<dbReference type="SUPFAM" id="SSF47473">
    <property type="entry name" value="EF-hand"/>
    <property type="match status" value="1"/>
</dbReference>
<proteinExistence type="inferred from homology"/>
<dbReference type="GeneTree" id="ENSGT00940000167161"/>
<evidence type="ECO:0000256" key="1">
    <source>
        <dbReference type="ARBA" id="ARBA00009753"/>
    </source>
</evidence>
<evidence type="ECO:0000313" key="9">
    <source>
        <dbReference type="Proteomes" id="UP000261540"/>
    </source>
</evidence>
<dbReference type="PRINTS" id="PR01697">
    <property type="entry name" value="PARVALBUMIN"/>
</dbReference>
<keyword evidence="4" id="KW-0514">Muscle protein</keyword>
<accession>A0A3B3TB33</accession>
<dbReference type="AlphaFoldDB" id="A0A3B3TB33"/>
<evidence type="ECO:0000256" key="4">
    <source>
        <dbReference type="ARBA" id="ARBA00023179"/>
    </source>
</evidence>
<reference evidence="8" key="1">
    <citation type="submission" date="2025-08" db="UniProtKB">
        <authorList>
            <consortium name="Ensembl"/>
        </authorList>
    </citation>
    <scope>IDENTIFICATION</scope>
</reference>
<keyword evidence="2 6" id="KW-0479">Metal-binding</keyword>
<reference evidence="8" key="2">
    <citation type="submission" date="2025-09" db="UniProtKB">
        <authorList>
            <consortium name="Ensembl"/>
        </authorList>
    </citation>
    <scope>IDENTIFICATION</scope>
</reference>
<keyword evidence="9" id="KW-1185">Reference proteome</keyword>
<evidence type="ECO:0000256" key="3">
    <source>
        <dbReference type="ARBA" id="ARBA00022837"/>
    </source>
</evidence>
<dbReference type="Proteomes" id="UP000261540">
    <property type="component" value="Unplaced"/>
</dbReference>
<protein>
    <recommendedName>
        <fullName evidence="7">Parvalbumin</fullName>
    </recommendedName>
</protein>
<evidence type="ECO:0000313" key="8">
    <source>
        <dbReference type="Ensembl" id="ENSPKIP00000039865.1"/>
    </source>
</evidence>
<evidence type="ECO:0000256" key="7">
    <source>
        <dbReference type="RuleBase" id="RU368048"/>
    </source>
</evidence>
<feature type="binding site" evidence="6">
    <location>
        <position position="68"/>
    </location>
    <ligand>
        <name>Ca(2+)</name>
        <dbReference type="ChEBI" id="CHEBI:29108"/>
        <label>1</label>
    </ligand>
</feature>
<comment type="function">
    <text evidence="5 7">In muscle, parvalbumin is thought to be involved in relaxation after contraction. It binds two calcium ions.</text>
</comment>
<sequence>MHREHTALNCDLMNTTAVHMALSACLCNTSLSPKFNHQSFFTQAGLSNRSCADGRSVSSVLEQGCSGFTQAEELKLFLQSFSSGARKLTEADTKDLLRTGDQDGDSKIGMEVRKSEYWSLGFNNLVKLMQQKLIKMK</sequence>
<dbReference type="InterPro" id="IPR008080">
    <property type="entry name" value="Parvalbumin"/>
</dbReference>
<dbReference type="PANTHER" id="PTHR11653:SF12">
    <property type="entry name" value="PARVALBUMIN"/>
    <property type="match status" value="1"/>
</dbReference>
<feature type="binding site" evidence="6">
    <location>
        <position position="107"/>
    </location>
    <ligand>
        <name>Ca(2+)</name>
        <dbReference type="ChEBI" id="CHEBI:29108"/>
        <label>1</label>
    </ligand>
</feature>
<dbReference type="GO" id="GO:0005737">
    <property type="term" value="C:cytoplasm"/>
    <property type="evidence" value="ECO:0007669"/>
    <property type="project" value="TreeGrafter"/>
</dbReference>
<dbReference type="GO" id="GO:0005509">
    <property type="term" value="F:calcium ion binding"/>
    <property type="evidence" value="ECO:0007669"/>
    <property type="project" value="UniProtKB-UniRule"/>
</dbReference>
<dbReference type="PROSITE" id="PS51257">
    <property type="entry name" value="PROKAR_LIPOPROTEIN"/>
    <property type="match status" value="1"/>
</dbReference>
<organism evidence="8 9">
    <name type="scientific">Paramormyrops kingsleyae</name>
    <dbReference type="NCBI Taxonomy" id="1676925"/>
    <lineage>
        <taxon>Eukaryota</taxon>
        <taxon>Metazoa</taxon>
        <taxon>Chordata</taxon>
        <taxon>Craniata</taxon>
        <taxon>Vertebrata</taxon>
        <taxon>Euteleostomi</taxon>
        <taxon>Actinopterygii</taxon>
        <taxon>Neopterygii</taxon>
        <taxon>Teleostei</taxon>
        <taxon>Osteoglossocephala</taxon>
        <taxon>Osteoglossomorpha</taxon>
        <taxon>Osteoglossiformes</taxon>
        <taxon>Mormyridae</taxon>
        <taxon>Paramormyrops</taxon>
    </lineage>
</organism>
<feature type="binding site" evidence="6">
    <location>
        <position position="105"/>
    </location>
    <ligand>
        <name>Ca(2+)</name>
        <dbReference type="ChEBI" id="CHEBI:29108"/>
        <label>1</label>
    </ligand>
</feature>
<evidence type="ECO:0000256" key="6">
    <source>
        <dbReference type="PIRSR" id="PIRSR608080-1"/>
    </source>
</evidence>
<evidence type="ECO:0000256" key="5">
    <source>
        <dbReference type="ARBA" id="ARBA00025308"/>
    </source>
</evidence>
<keyword evidence="3 6" id="KW-0106">Calcium</keyword>
<feature type="binding site" evidence="6">
    <location>
        <position position="101"/>
    </location>
    <ligand>
        <name>Ca(2+)</name>
        <dbReference type="ChEBI" id="CHEBI:29108"/>
        <label>1</label>
    </ligand>
</feature>
<name>A0A3B3TB33_9TELE</name>
<dbReference type="PANTHER" id="PTHR11653">
    <property type="entry name" value="PARVALBUMIN ALPHA"/>
    <property type="match status" value="1"/>
</dbReference>
<dbReference type="Gene3D" id="1.10.238.10">
    <property type="entry name" value="EF-hand"/>
    <property type="match status" value="1"/>
</dbReference>
<dbReference type="STRING" id="1676925.ENSPKIP00000039865"/>
<evidence type="ECO:0000256" key="2">
    <source>
        <dbReference type="ARBA" id="ARBA00022723"/>
    </source>
</evidence>
<dbReference type="InterPro" id="IPR011992">
    <property type="entry name" value="EF-hand-dom_pair"/>
</dbReference>